<keyword evidence="3" id="KW-1185">Reference proteome</keyword>
<dbReference type="Proteomes" id="UP001368654">
    <property type="component" value="Unassembled WGS sequence"/>
</dbReference>
<protein>
    <recommendedName>
        <fullName evidence="4">YfhO family protein</fullName>
    </recommendedName>
</protein>
<accession>A0ABU8LW46</accession>
<evidence type="ECO:0008006" key="4">
    <source>
        <dbReference type="Google" id="ProtNLM"/>
    </source>
</evidence>
<gene>
    <name evidence="2" type="ORF">WDU96_12830</name>
</gene>
<dbReference type="EMBL" id="JBBDGL010000004">
    <property type="protein sequence ID" value="MEJ1156486.1"/>
    <property type="molecule type" value="Genomic_DNA"/>
</dbReference>
<feature type="transmembrane region" description="Helical" evidence="1">
    <location>
        <begin position="184"/>
        <end position="202"/>
    </location>
</feature>
<evidence type="ECO:0000313" key="3">
    <source>
        <dbReference type="Proteomes" id="UP001368654"/>
    </source>
</evidence>
<feature type="transmembrane region" description="Helical" evidence="1">
    <location>
        <begin position="449"/>
        <end position="466"/>
    </location>
</feature>
<feature type="transmembrane region" description="Helical" evidence="1">
    <location>
        <begin position="350"/>
        <end position="367"/>
    </location>
</feature>
<feature type="transmembrane region" description="Helical" evidence="1">
    <location>
        <begin position="478"/>
        <end position="498"/>
    </location>
</feature>
<feature type="transmembrane region" description="Helical" evidence="1">
    <location>
        <begin position="39"/>
        <end position="62"/>
    </location>
</feature>
<organism evidence="2 3">
    <name type="scientific">Microbacterium marmarense</name>
    <dbReference type="NCBI Taxonomy" id="3122051"/>
    <lineage>
        <taxon>Bacteria</taxon>
        <taxon>Bacillati</taxon>
        <taxon>Actinomycetota</taxon>
        <taxon>Actinomycetes</taxon>
        <taxon>Micrococcales</taxon>
        <taxon>Microbacteriaceae</taxon>
        <taxon>Microbacterium</taxon>
    </lineage>
</organism>
<name>A0ABU8LW46_9MICO</name>
<keyword evidence="1" id="KW-0472">Membrane</keyword>
<dbReference type="PANTHER" id="PTHR38454:SF1">
    <property type="entry name" value="INTEGRAL MEMBRANE PROTEIN"/>
    <property type="match status" value="1"/>
</dbReference>
<comment type="caution">
    <text evidence="2">The sequence shown here is derived from an EMBL/GenBank/DDBJ whole genome shotgun (WGS) entry which is preliminary data.</text>
</comment>
<dbReference type="PANTHER" id="PTHR38454">
    <property type="entry name" value="INTEGRAL MEMBRANE PROTEIN-RELATED"/>
    <property type="match status" value="1"/>
</dbReference>
<feature type="transmembrane region" description="Helical" evidence="1">
    <location>
        <begin position="420"/>
        <end position="437"/>
    </location>
</feature>
<reference evidence="2 3" key="1">
    <citation type="submission" date="2024-02" db="EMBL/GenBank/DDBJ databases">
        <authorList>
            <person name="Saticioglu I.B."/>
        </authorList>
    </citation>
    <scope>NUCLEOTIDE SEQUENCE [LARGE SCALE GENOMIC DNA]</scope>
    <source>
        <strain evidence="2 3">Mu-86</strain>
    </source>
</reference>
<evidence type="ECO:0000313" key="2">
    <source>
        <dbReference type="EMBL" id="MEJ1156486.1"/>
    </source>
</evidence>
<feature type="transmembrane region" description="Helical" evidence="1">
    <location>
        <begin position="143"/>
        <end position="172"/>
    </location>
</feature>
<proteinExistence type="predicted"/>
<evidence type="ECO:0000256" key="1">
    <source>
        <dbReference type="SAM" id="Phobius"/>
    </source>
</evidence>
<feature type="transmembrane region" description="Helical" evidence="1">
    <location>
        <begin position="379"/>
        <end position="400"/>
    </location>
</feature>
<keyword evidence="1" id="KW-0812">Transmembrane</keyword>
<dbReference type="RefSeq" id="WP_337338914.1">
    <property type="nucleotide sequence ID" value="NZ_JBBDGL010000004.1"/>
</dbReference>
<feature type="transmembrane region" description="Helical" evidence="1">
    <location>
        <begin position="234"/>
        <end position="261"/>
    </location>
</feature>
<feature type="transmembrane region" description="Helical" evidence="1">
    <location>
        <begin position="281"/>
        <end position="304"/>
    </location>
</feature>
<feature type="transmembrane region" description="Helical" evidence="1">
    <location>
        <begin position="906"/>
        <end position="930"/>
    </location>
</feature>
<keyword evidence="1" id="KW-1133">Transmembrane helix</keyword>
<dbReference type="InterPro" id="IPR018580">
    <property type="entry name" value="Uncharacterised_YfhO"/>
</dbReference>
<sequence length="939" mass="99019">MTHAPGEDVADASIATDDGSVEPVMNKALLRWWRRRPDVFGALVALTGLLAVLAVHLGPALIGVKSFSAMDRLASVAPWWDGGMRPSVLNPFLGDSIDSLLPSYIQMHERLFSGEWPLWSSLGGPGTELLASTNSPALTLSTIWFLVLPTVYAPGFVKLVEIALAMGGMYLWMRRIGMGRAAGVVAGIFYCGSGFFVGWATWSAQSSVAAMMPALFWAIERYVRRRTLRSSLPIAGVVGLLMLSGFPAAAGHALYAGGIYFIVRIVAERARHSVSGSLRTFAIGVAAVALGIALAAVQLIPFAIGLSDVDLSVRSGQFFSQQPIRSFLSVFYPETFFEVGFGGGTNPIEAYAFLGIGAVFFALVALLSPRMVGQARGVVPFLAVGTALAAAVVWQQGWWTLWLADLPIFSGNNSGRLRDLVMLFGSALAGIGVERVFRQSARPRTRILVIAAASTALLGALTIWVWQRIPEVTAEHLFWDAAPGFGIIVLAVVAVLASSRAALRAGAFAGVVVLAALQMSSSVSNYWPLTDAEDFYPQLQLISELESATEGERLATSGSFMGSTASAYGLRSATAHTFQPTTWREYLVALDLGAFGEGQSPTNPSLTFPGVETAEQRALLDRLSVAAWTTPAGAETPGKLVDASGQPHSEVISDNTIVSEAGQPLVRDVASASLRAVTFSVAEQALGNEDGVSVQISLRNAAGEVVATSALQRQLLNPGPVLVPIAAEELAPSADGFTVEIHTNVDVVLVADTGGEPALAITEPADDGLLLSFADASGTVWERQNALPRVRWASSSEVVTDSSDRLARLQEPGLASDTVVLSEQGPTAEGQNATVEVITDSGDEVAVEVVAEGGGYLVVADWMHRGWSVSIDGDEADVVEADHAMSATFVPAGTHTVSFVYQGDGLVAGAAVSATAIVAVGSILVASLYWKRRDGTFER</sequence>
<feature type="transmembrane region" description="Helical" evidence="1">
    <location>
        <begin position="505"/>
        <end position="527"/>
    </location>
</feature>